<dbReference type="EMBL" id="QPFP01000029">
    <property type="protein sequence ID" value="TEB29032.1"/>
    <property type="molecule type" value="Genomic_DNA"/>
</dbReference>
<dbReference type="InterPro" id="IPR011009">
    <property type="entry name" value="Kinase-like_dom_sf"/>
</dbReference>
<dbReference type="InterPro" id="IPR000719">
    <property type="entry name" value="Prot_kinase_dom"/>
</dbReference>
<dbReference type="GO" id="GO:0005524">
    <property type="term" value="F:ATP binding"/>
    <property type="evidence" value="ECO:0007669"/>
    <property type="project" value="InterPro"/>
</dbReference>
<accession>A0A4Y7T606</accession>
<organism evidence="2 3">
    <name type="scientific">Coprinellus micaceus</name>
    <name type="common">Glistening ink-cap mushroom</name>
    <name type="synonym">Coprinus micaceus</name>
    <dbReference type="NCBI Taxonomy" id="71717"/>
    <lineage>
        <taxon>Eukaryota</taxon>
        <taxon>Fungi</taxon>
        <taxon>Dikarya</taxon>
        <taxon>Basidiomycota</taxon>
        <taxon>Agaricomycotina</taxon>
        <taxon>Agaricomycetes</taxon>
        <taxon>Agaricomycetidae</taxon>
        <taxon>Agaricales</taxon>
        <taxon>Agaricineae</taxon>
        <taxon>Psathyrellaceae</taxon>
        <taxon>Coprinellus</taxon>
    </lineage>
</organism>
<evidence type="ECO:0000259" key="1">
    <source>
        <dbReference type="PROSITE" id="PS50011"/>
    </source>
</evidence>
<reference evidence="2 3" key="1">
    <citation type="journal article" date="2019" name="Nat. Ecol. Evol.">
        <title>Megaphylogeny resolves global patterns of mushroom evolution.</title>
        <authorList>
            <person name="Varga T."/>
            <person name="Krizsan K."/>
            <person name="Foldi C."/>
            <person name="Dima B."/>
            <person name="Sanchez-Garcia M."/>
            <person name="Sanchez-Ramirez S."/>
            <person name="Szollosi G.J."/>
            <person name="Szarkandi J.G."/>
            <person name="Papp V."/>
            <person name="Albert L."/>
            <person name="Andreopoulos W."/>
            <person name="Angelini C."/>
            <person name="Antonin V."/>
            <person name="Barry K.W."/>
            <person name="Bougher N.L."/>
            <person name="Buchanan P."/>
            <person name="Buyck B."/>
            <person name="Bense V."/>
            <person name="Catcheside P."/>
            <person name="Chovatia M."/>
            <person name="Cooper J."/>
            <person name="Damon W."/>
            <person name="Desjardin D."/>
            <person name="Finy P."/>
            <person name="Geml J."/>
            <person name="Haridas S."/>
            <person name="Hughes K."/>
            <person name="Justo A."/>
            <person name="Karasinski D."/>
            <person name="Kautmanova I."/>
            <person name="Kiss B."/>
            <person name="Kocsube S."/>
            <person name="Kotiranta H."/>
            <person name="LaButti K.M."/>
            <person name="Lechner B.E."/>
            <person name="Liimatainen K."/>
            <person name="Lipzen A."/>
            <person name="Lukacs Z."/>
            <person name="Mihaltcheva S."/>
            <person name="Morgado L.N."/>
            <person name="Niskanen T."/>
            <person name="Noordeloos M.E."/>
            <person name="Ohm R.A."/>
            <person name="Ortiz-Santana B."/>
            <person name="Ovrebo C."/>
            <person name="Racz N."/>
            <person name="Riley R."/>
            <person name="Savchenko A."/>
            <person name="Shiryaev A."/>
            <person name="Soop K."/>
            <person name="Spirin V."/>
            <person name="Szebenyi C."/>
            <person name="Tomsovsky M."/>
            <person name="Tulloss R.E."/>
            <person name="Uehling J."/>
            <person name="Grigoriev I.V."/>
            <person name="Vagvolgyi C."/>
            <person name="Papp T."/>
            <person name="Martin F.M."/>
            <person name="Miettinen O."/>
            <person name="Hibbett D.S."/>
            <person name="Nagy L.G."/>
        </authorList>
    </citation>
    <scope>NUCLEOTIDE SEQUENCE [LARGE SCALE GENOMIC DNA]</scope>
    <source>
        <strain evidence="2 3">FP101781</strain>
    </source>
</reference>
<keyword evidence="3" id="KW-1185">Reference proteome</keyword>
<comment type="caution">
    <text evidence="2">The sequence shown here is derived from an EMBL/GenBank/DDBJ whole genome shotgun (WGS) entry which is preliminary data.</text>
</comment>
<dbReference type="GO" id="GO:0004672">
    <property type="term" value="F:protein kinase activity"/>
    <property type="evidence" value="ECO:0007669"/>
    <property type="project" value="InterPro"/>
</dbReference>
<sequence length="285" mass="31975">MPASTPTPSDGLWNRLAPFLKSSGYRVQSRPRELAIPHDPSVRAALELKTGRYVALKLYDADNQRDQLETIKELSHHSNAENPMNHTVRCERILELPGQSEVLIMVMPLLKSLGNAPFATIEEAIDCLRQVFEGLEFLHGKRIAHLDISLDKIMFADGSKEGSRTYFLTGFGSSRNYGENNFDDAPPGVWDINSSDNTVPEFRPGFSAFYSGPFNPFLVDVYLLGNMIKRDLIEGNPDTKRHGYPELDFLAPLAQWMTDRQPSCRPNMTRARCYLGQILSGNAGQ</sequence>
<dbReference type="AlphaFoldDB" id="A0A4Y7T606"/>
<dbReference type="Proteomes" id="UP000298030">
    <property type="component" value="Unassembled WGS sequence"/>
</dbReference>
<protein>
    <recommendedName>
        <fullName evidence="1">Protein kinase domain-containing protein</fullName>
    </recommendedName>
</protein>
<dbReference type="Gene3D" id="1.10.510.10">
    <property type="entry name" value="Transferase(Phosphotransferase) domain 1"/>
    <property type="match status" value="1"/>
</dbReference>
<proteinExistence type="predicted"/>
<dbReference type="SMART" id="SM00220">
    <property type="entry name" value="S_TKc"/>
    <property type="match status" value="1"/>
</dbReference>
<dbReference type="STRING" id="71717.A0A4Y7T606"/>
<dbReference type="SUPFAM" id="SSF56112">
    <property type="entry name" value="Protein kinase-like (PK-like)"/>
    <property type="match status" value="1"/>
</dbReference>
<dbReference type="Pfam" id="PF00069">
    <property type="entry name" value="Pkinase"/>
    <property type="match status" value="1"/>
</dbReference>
<name>A0A4Y7T606_COPMI</name>
<dbReference type="PROSITE" id="PS50011">
    <property type="entry name" value="PROTEIN_KINASE_DOM"/>
    <property type="match status" value="1"/>
</dbReference>
<evidence type="ECO:0000313" key="2">
    <source>
        <dbReference type="EMBL" id="TEB29032.1"/>
    </source>
</evidence>
<evidence type="ECO:0000313" key="3">
    <source>
        <dbReference type="Proteomes" id="UP000298030"/>
    </source>
</evidence>
<feature type="domain" description="Protein kinase" evidence="1">
    <location>
        <begin position="28"/>
        <end position="285"/>
    </location>
</feature>
<gene>
    <name evidence="2" type="ORF">FA13DRAFT_1775668</name>
</gene>
<dbReference type="OrthoDB" id="5987198at2759"/>